<dbReference type="AlphaFoldDB" id="A0A0K2TH39"/>
<sequence>LRRHNSSRLTTAWRFWTHGSVLSPDATPRACLRPPLGSRAEPGPGRAILNYRLRLVDKVGVPDLPVGAL</sequence>
<proteinExistence type="predicted"/>
<evidence type="ECO:0000313" key="1">
    <source>
        <dbReference type="EMBL" id="CDW24902.1"/>
    </source>
</evidence>
<name>A0A0K2TH39_LEPSM</name>
<reference evidence="1" key="1">
    <citation type="submission" date="2014-05" db="EMBL/GenBank/DDBJ databases">
        <authorList>
            <person name="Chronopoulou M."/>
        </authorList>
    </citation>
    <scope>NUCLEOTIDE SEQUENCE</scope>
    <source>
        <tissue evidence="1">Whole organism</tissue>
    </source>
</reference>
<protein>
    <submittedName>
        <fullName evidence="1">Uncharacterized protein</fullName>
    </submittedName>
</protein>
<feature type="non-terminal residue" evidence="1">
    <location>
        <position position="69"/>
    </location>
</feature>
<accession>A0A0K2TH39</accession>
<dbReference type="EMBL" id="HACA01007541">
    <property type="protein sequence ID" value="CDW24902.1"/>
    <property type="molecule type" value="Transcribed_RNA"/>
</dbReference>
<organism evidence="1">
    <name type="scientific">Lepeophtheirus salmonis</name>
    <name type="common">Salmon louse</name>
    <name type="synonym">Caligus salmonis</name>
    <dbReference type="NCBI Taxonomy" id="72036"/>
    <lineage>
        <taxon>Eukaryota</taxon>
        <taxon>Metazoa</taxon>
        <taxon>Ecdysozoa</taxon>
        <taxon>Arthropoda</taxon>
        <taxon>Crustacea</taxon>
        <taxon>Multicrustacea</taxon>
        <taxon>Hexanauplia</taxon>
        <taxon>Copepoda</taxon>
        <taxon>Siphonostomatoida</taxon>
        <taxon>Caligidae</taxon>
        <taxon>Lepeophtheirus</taxon>
    </lineage>
</organism>
<feature type="non-terminal residue" evidence="1">
    <location>
        <position position="1"/>
    </location>
</feature>